<evidence type="ECO:0000313" key="2">
    <source>
        <dbReference type="Proteomes" id="UP000683925"/>
    </source>
</evidence>
<dbReference type="OrthoDB" id="10280078at2759"/>
<keyword evidence="2" id="KW-1185">Reference proteome</keyword>
<proteinExistence type="predicted"/>
<organism evidence="1 2">
    <name type="scientific">Paramecium octaurelia</name>
    <dbReference type="NCBI Taxonomy" id="43137"/>
    <lineage>
        <taxon>Eukaryota</taxon>
        <taxon>Sar</taxon>
        <taxon>Alveolata</taxon>
        <taxon>Ciliophora</taxon>
        <taxon>Intramacronucleata</taxon>
        <taxon>Oligohymenophorea</taxon>
        <taxon>Peniculida</taxon>
        <taxon>Parameciidae</taxon>
        <taxon>Paramecium</taxon>
    </lineage>
</organism>
<dbReference type="InterPro" id="IPR001005">
    <property type="entry name" value="SANT/Myb"/>
</dbReference>
<dbReference type="OMA" id="MKWTEIA"/>
<sequence length="93" mass="11177">MKQAQNITKQILLISDYDSVLQTRFGSQFTETKFCLNFRKMNDFDRETFDILKSLVQIPNSFNSIMKWTEIAQEIKTKTKDDLRQMWYKLGFH</sequence>
<name>A0A8S1XRR6_PAROT</name>
<dbReference type="CDD" id="cd00167">
    <property type="entry name" value="SANT"/>
    <property type="match status" value="1"/>
</dbReference>
<reference evidence="1" key="1">
    <citation type="submission" date="2021-01" db="EMBL/GenBank/DDBJ databases">
        <authorList>
            <consortium name="Genoscope - CEA"/>
            <person name="William W."/>
        </authorList>
    </citation>
    <scope>NUCLEOTIDE SEQUENCE</scope>
</reference>
<dbReference type="AlphaFoldDB" id="A0A8S1XRR6"/>
<comment type="caution">
    <text evidence="1">The sequence shown here is derived from an EMBL/GenBank/DDBJ whole genome shotgun (WGS) entry which is preliminary data.</text>
</comment>
<accession>A0A8S1XRR6</accession>
<gene>
    <name evidence="1" type="ORF">POCTA_138.1.T1300165</name>
</gene>
<dbReference type="EMBL" id="CAJJDP010000130">
    <property type="protein sequence ID" value="CAD8203707.1"/>
    <property type="molecule type" value="Genomic_DNA"/>
</dbReference>
<protein>
    <submittedName>
        <fullName evidence="1">Uncharacterized protein</fullName>
    </submittedName>
</protein>
<dbReference type="Proteomes" id="UP000683925">
    <property type="component" value="Unassembled WGS sequence"/>
</dbReference>
<evidence type="ECO:0000313" key="1">
    <source>
        <dbReference type="EMBL" id="CAD8203707.1"/>
    </source>
</evidence>